<dbReference type="EMBL" id="GBXI01003129">
    <property type="protein sequence ID" value="JAD11163.1"/>
    <property type="molecule type" value="Transcribed_RNA"/>
</dbReference>
<sequence>MFYIYFVYLTFFVIPLPLTQQYSFESANKEDKDKILSRWLGVEIDGAYFFDWNTRQAETTAKHSKEEQEVKEEAGACGSDSTKRFISDPPDDCFPVQEALSRRNTADFMRILQRKCWDDLLPVARECSAHSGAERANTPVTCYQILTHVAAFLIVAKLLYML</sequence>
<feature type="signal peptide" evidence="2">
    <location>
        <begin position="1"/>
        <end position="21"/>
    </location>
</feature>
<evidence type="ECO:0000256" key="2">
    <source>
        <dbReference type="SAM" id="SignalP"/>
    </source>
</evidence>
<accession>A0A0A1XKU2</accession>
<feature type="region of interest" description="Disordered" evidence="1">
    <location>
        <begin position="60"/>
        <end position="84"/>
    </location>
</feature>
<reference evidence="3" key="1">
    <citation type="submission" date="2014-11" db="EMBL/GenBank/DDBJ databases">
        <authorList>
            <person name="Geib S."/>
        </authorList>
    </citation>
    <scope>NUCLEOTIDE SEQUENCE</scope>
</reference>
<evidence type="ECO:0000256" key="1">
    <source>
        <dbReference type="SAM" id="MobiDB-lite"/>
    </source>
</evidence>
<evidence type="ECO:0000313" key="3">
    <source>
        <dbReference type="EMBL" id="JAD11163.1"/>
    </source>
</evidence>
<name>A0A0A1XKU2_ZEUCU</name>
<keyword evidence="2" id="KW-0732">Signal</keyword>
<organism evidence="3">
    <name type="scientific">Zeugodacus cucurbitae</name>
    <name type="common">Melon fruit fly</name>
    <name type="synonym">Bactrocera cucurbitae</name>
    <dbReference type="NCBI Taxonomy" id="28588"/>
    <lineage>
        <taxon>Eukaryota</taxon>
        <taxon>Metazoa</taxon>
        <taxon>Ecdysozoa</taxon>
        <taxon>Arthropoda</taxon>
        <taxon>Hexapoda</taxon>
        <taxon>Insecta</taxon>
        <taxon>Pterygota</taxon>
        <taxon>Neoptera</taxon>
        <taxon>Endopterygota</taxon>
        <taxon>Diptera</taxon>
        <taxon>Brachycera</taxon>
        <taxon>Muscomorpha</taxon>
        <taxon>Tephritoidea</taxon>
        <taxon>Tephritidae</taxon>
        <taxon>Zeugodacus</taxon>
        <taxon>Zeugodacus</taxon>
    </lineage>
</organism>
<proteinExistence type="predicted"/>
<protein>
    <submittedName>
        <fullName evidence="3">4-hydroxy-3-methylbut-2-enyl diphosphate reductase</fullName>
    </submittedName>
</protein>
<feature type="compositionally biased region" description="Basic and acidic residues" evidence="1">
    <location>
        <begin position="60"/>
        <end position="74"/>
    </location>
</feature>
<feature type="chain" id="PRO_5001994868" evidence="2">
    <location>
        <begin position="22"/>
        <end position="162"/>
    </location>
</feature>
<reference evidence="3" key="2">
    <citation type="journal article" date="2015" name="Gigascience">
        <title>Reconstructing a comprehensive transcriptome assembly of a white-pupal translocated strain of the pest fruit fly Bactrocera cucurbitae.</title>
        <authorList>
            <person name="Sim S.B."/>
            <person name="Calla B."/>
            <person name="Hall B."/>
            <person name="DeRego T."/>
            <person name="Geib S.M."/>
        </authorList>
    </citation>
    <scope>NUCLEOTIDE SEQUENCE</scope>
</reference>
<gene>
    <name evidence="3" type="primary">ispH</name>
    <name evidence="3" type="ORF">g.57246</name>
</gene>
<dbReference type="AlphaFoldDB" id="A0A0A1XKU2"/>